<sequence length="165" mass="18536">MANQSSSLNQLYPILPTSDSSYATMPSSSCTERIYDAIWTPTKVSDYQTNNMEFQSAPRHTEFMPTDENHHEQLVRLSFSPPHRSATTRRSRGKRSKFNWSRSLSRTSARSSENPSATPVMSCNEATSKLRLSSRDSMNSRPSVPPPPPPPPPPPHFSLTPLIFE</sequence>
<dbReference type="WBParaSite" id="ASIM_0000421701-mRNA-1">
    <property type="protein sequence ID" value="ASIM_0000421701-mRNA-1"/>
    <property type="gene ID" value="ASIM_0000421701"/>
</dbReference>
<evidence type="ECO:0000256" key="1">
    <source>
        <dbReference type="SAM" id="MobiDB-lite"/>
    </source>
</evidence>
<dbReference type="EMBL" id="UYRR01006736">
    <property type="protein sequence ID" value="VDK22920.1"/>
    <property type="molecule type" value="Genomic_DNA"/>
</dbReference>
<reference evidence="2 3" key="2">
    <citation type="submission" date="2018-11" db="EMBL/GenBank/DDBJ databases">
        <authorList>
            <consortium name="Pathogen Informatics"/>
        </authorList>
    </citation>
    <scope>NUCLEOTIDE SEQUENCE [LARGE SCALE GENOMIC DNA]</scope>
</reference>
<feature type="compositionally biased region" description="Basic and acidic residues" evidence="1">
    <location>
        <begin position="62"/>
        <end position="74"/>
    </location>
</feature>
<keyword evidence="3" id="KW-1185">Reference proteome</keyword>
<reference evidence="4" key="1">
    <citation type="submission" date="2017-02" db="UniProtKB">
        <authorList>
            <consortium name="WormBaseParasite"/>
        </authorList>
    </citation>
    <scope>IDENTIFICATION</scope>
</reference>
<feature type="compositionally biased region" description="Low complexity" evidence="1">
    <location>
        <begin position="101"/>
        <end position="112"/>
    </location>
</feature>
<dbReference type="AlphaFoldDB" id="A0A0M3J9F3"/>
<evidence type="ECO:0000313" key="4">
    <source>
        <dbReference type="WBParaSite" id="ASIM_0000421701-mRNA-1"/>
    </source>
</evidence>
<feature type="compositionally biased region" description="Polar residues" evidence="1">
    <location>
        <begin position="113"/>
        <end position="142"/>
    </location>
</feature>
<feature type="compositionally biased region" description="Basic residues" evidence="1">
    <location>
        <begin position="86"/>
        <end position="97"/>
    </location>
</feature>
<protein>
    <submittedName>
        <fullName evidence="2 4">Uncharacterized protein</fullName>
    </submittedName>
</protein>
<organism evidence="4">
    <name type="scientific">Anisakis simplex</name>
    <name type="common">Herring worm</name>
    <dbReference type="NCBI Taxonomy" id="6269"/>
    <lineage>
        <taxon>Eukaryota</taxon>
        <taxon>Metazoa</taxon>
        <taxon>Ecdysozoa</taxon>
        <taxon>Nematoda</taxon>
        <taxon>Chromadorea</taxon>
        <taxon>Rhabditida</taxon>
        <taxon>Spirurina</taxon>
        <taxon>Ascaridomorpha</taxon>
        <taxon>Ascaridoidea</taxon>
        <taxon>Anisakidae</taxon>
        <taxon>Anisakis</taxon>
        <taxon>Anisakis simplex complex</taxon>
    </lineage>
</organism>
<gene>
    <name evidence="2" type="ORF">ASIM_LOCUS4035</name>
</gene>
<name>A0A0M3J9F3_ANISI</name>
<accession>A0A0M3J9F3</accession>
<proteinExistence type="predicted"/>
<evidence type="ECO:0000313" key="2">
    <source>
        <dbReference type="EMBL" id="VDK22920.1"/>
    </source>
</evidence>
<feature type="region of interest" description="Disordered" evidence="1">
    <location>
        <begin position="62"/>
        <end position="165"/>
    </location>
</feature>
<evidence type="ECO:0000313" key="3">
    <source>
        <dbReference type="Proteomes" id="UP000267096"/>
    </source>
</evidence>
<feature type="compositionally biased region" description="Pro residues" evidence="1">
    <location>
        <begin position="143"/>
        <end position="156"/>
    </location>
</feature>
<dbReference type="Proteomes" id="UP000267096">
    <property type="component" value="Unassembled WGS sequence"/>
</dbReference>